<evidence type="ECO:0000259" key="2">
    <source>
        <dbReference type="Pfam" id="PF03370"/>
    </source>
</evidence>
<dbReference type="EMBL" id="LUCM01010603">
    <property type="protein sequence ID" value="KAA0185239.1"/>
    <property type="molecule type" value="Genomic_DNA"/>
</dbReference>
<dbReference type="Gene3D" id="2.60.40.2440">
    <property type="entry name" value="Carbohydrate binding type-21 domain"/>
    <property type="match status" value="1"/>
</dbReference>
<accession>A0A8E0VD33</accession>
<feature type="region of interest" description="Disordered" evidence="1">
    <location>
        <begin position="430"/>
        <end position="452"/>
    </location>
</feature>
<dbReference type="Pfam" id="PF03370">
    <property type="entry name" value="CBM_21"/>
    <property type="match status" value="1"/>
</dbReference>
<feature type="compositionally biased region" description="Polar residues" evidence="1">
    <location>
        <begin position="204"/>
        <end position="227"/>
    </location>
</feature>
<sequence>MCGPDRIVANSNNGYVPVQMNPESTLTNEDASFHATDSSDVLNPNEAPDRHQGWHTEFLEAKPKKRRTRAATDYVVRTSFFRDGSKTKSTDGNRVNLVLRFRSLLSRRAQQQKAHADNPQRLNRLTLPERRVHRGKVNDKRGKELGSGYDSPAQFSPPYMSVNTFEDSEESESHLKRASSDTCLCRSQIHSHAIYLSIPNPCTQSSDSAGSMTSPVSDQPDGQSSLISRDLPPTYKTRGLTQIDTEKSNSKINSKICRTTHVRRRSSLSTGNICCLYALRCLPSIEYLDNPTSPALARRRSLPVSSLKPFPHCDRDRAAGILRQSATPFALASLRHHPCYQDMTCNLRNWIKNTLSMGGSTESTLNEDADGNLPALTNIQDTSEWARHVRFADEATASSSATTLNSLSASSSARSLSSLVLTPNTRSPLGSLSSLDRGNTCTNKRTVPSNKVTSLHPLPRRLLKKFSQMGTSRTVTAVCKTASLTLSRQTSSPTRKIGKSEHVEKNKFMIQSIWQRRARRHRDRRTTPLVTVNLIQDYSEPPEVPKHVLNELEADVVQSFWQPMFANPQESHQFNQKLFKQRLHLGRIWSVNLASINVEVYIVVLHLLDDGESTQIRLRYTLNNWCNYSESCVLTKIRAEQRTIPGCDAFWVELHSGLIQVQPENVESDNWVPERLEFAIVARRSGSEWWDNNNRENYVCRRHQSANS</sequence>
<gene>
    <name evidence="3" type="ORF">FBUS_07894</name>
</gene>
<keyword evidence="4" id="KW-1185">Reference proteome</keyword>
<protein>
    <recommendedName>
        <fullName evidence="2">CBM21 domain-containing protein</fullName>
    </recommendedName>
</protein>
<dbReference type="AlphaFoldDB" id="A0A8E0VD33"/>
<comment type="caution">
    <text evidence="3">The sequence shown here is derived from an EMBL/GenBank/DDBJ whole genome shotgun (WGS) entry which is preliminary data.</text>
</comment>
<dbReference type="OrthoDB" id="1881at2759"/>
<reference evidence="3" key="1">
    <citation type="submission" date="2019-05" db="EMBL/GenBank/DDBJ databases">
        <title>Annotation for the trematode Fasciolopsis buski.</title>
        <authorList>
            <person name="Choi Y.-J."/>
        </authorList>
    </citation>
    <scope>NUCLEOTIDE SEQUENCE</scope>
    <source>
        <strain evidence="3">HT</strain>
        <tissue evidence="3">Whole worm</tissue>
    </source>
</reference>
<dbReference type="InterPro" id="IPR038175">
    <property type="entry name" value="CBM21_dom_sf"/>
</dbReference>
<dbReference type="Proteomes" id="UP000728185">
    <property type="component" value="Unassembled WGS sequence"/>
</dbReference>
<feature type="region of interest" description="Disordered" evidence="1">
    <location>
        <begin position="204"/>
        <end position="236"/>
    </location>
</feature>
<organism evidence="3 4">
    <name type="scientific">Fasciolopsis buskii</name>
    <dbReference type="NCBI Taxonomy" id="27845"/>
    <lineage>
        <taxon>Eukaryota</taxon>
        <taxon>Metazoa</taxon>
        <taxon>Spiralia</taxon>
        <taxon>Lophotrochozoa</taxon>
        <taxon>Platyhelminthes</taxon>
        <taxon>Trematoda</taxon>
        <taxon>Digenea</taxon>
        <taxon>Plagiorchiida</taxon>
        <taxon>Echinostomata</taxon>
        <taxon>Echinostomatoidea</taxon>
        <taxon>Fasciolidae</taxon>
        <taxon>Fasciolopsis</taxon>
    </lineage>
</organism>
<evidence type="ECO:0000313" key="4">
    <source>
        <dbReference type="Proteomes" id="UP000728185"/>
    </source>
</evidence>
<feature type="region of interest" description="Disordered" evidence="1">
    <location>
        <begin position="128"/>
        <end position="173"/>
    </location>
</feature>
<dbReference type="InterPro" id="IPR005036">
    <property type="entry name" value="CBM21_dom"/>
</dbReference>
<name>A0A8E0VD33_9TREM</name>
<evidence type="ECO:0000256" key="1">
    <source>
        <dbReference type="SAM" id="MobiDB-lite"/>
    </source>
</evidence>
<feature type="domain" description="CBM21" evidence="2">
    <location>
        <begin position="615"/>
        <end position="699"/>
    </location>
</feature>
<evidence type="ECO:0000313" key="3">
    <source>
        <dbReference type="EMBL" id="KAA0185239.1"/>
    </source>
</evidence>
<proteinExistence type="predicted"/>